<comment type="caution">
    <text evidence="1">The sequence shown here is derived from an EMBL/GenBank/DDBJ whole genome shotgun (WGS) entry which is preliminary data.</text>
</comment>
<name>A0A917C932_9BACL</name>
<dbReference type="AlphaFoldDB" id="A0A917C932"/>
<dbReference type="EMBL" id="BMKR01000007">
    <property type="protein sequence ID" value="GGF76633.1"/>
    <property type="molecule type" value="Genomic_DNA"/>
</dbReference>
<evidence type="ECO:0000313" key="1">
    <source>
        <dbReference type="EMBL" id="GGF76633.1"/>
    </source>
</evidence>
<reference evidence="1" key="1">
    <citation type="journal article" date="2014" name="Int. J. Syst. Evol. Microbiol.">
        <title>Complete genome sequence of Corynebacterium casei LMG S-19264T (=DSM 44701T), isolated from a smear-ripened cheese.</title>
        <authorList>
            <consortium name="US DOE Joint Genome Institute (JGI-PGF)"/>
            <person name="Walter F."/>
            <person name="Albersmeier A."/>
            <person name="Kalinowski J."/>
            <person name="Ruckert C."/>
        </authorList>
    </citation>
    <scope>NUCLEOTIDE SEQUENCE</scope>
    <source>
        <strain evidence="1">CGMCC 1.16134</strain>
    </source>
</reference>
<keyword evidence="2" id="KW-1185">Reference proteome</keyword>
<dbReference type="Proteomes" id="UP000637643">
    <property type="component" value="Unassembled WGS sequence"/>
</dbReference>
<dbReference type="RefSeq" id="WP_189024747.1">
    <property type="nucleotide sequence ID" value="NZ_BMKR01000007.1"/>
</dbReference>
<accession>A0A917C932</accession>
<gene>
    <name evidence="1" type="ORF">GCM10010912_22180</name>
</gene>
<evidence type="ECO:0000313" key="2">
    <source>
        <dbReference type="Proteomes" id="UP000637643"/>
    </source>
</evidence>
<proteinExistence type="predicted"/>
<reference evidence="1" key="2">
    <citation type="submission" date="2020-09" db="EMBL/GenBank/DDBJ databases">
        <authorList>
            <person name="Sun Q."/>
            <person name="Zhou Y."/>
        </authorList>
    </citation>
    <scope>NUCLEOTIDE SEQUENCE</scope>
    <source>
        <strain evidence="1">CGMCC 1.16134</strain>
    </source>
</reference>
<sequence length="93" mass="10937">MSTLSICEHAQPITEIMNWLKPSFEARIESLYDEFFSNDRQNSYNKLFDLLDQEAIPNKIINQIEDIFVEGCMMMIEHSYKCGVEEVLRLKSI</sequence>
<protein>
    <submittedName>
        <fullName evidence="1">Uncharacterized protein</fullName>
    </submittedName>
</protein>
<organism evidence="1 2">
    <name type="scientific">Paenibacillus albidus</name>
    <dbReference type="NCBI Taxonomy" id="2041023"/>
    <lineage>
        <taxon>Bacteria</taxon>
        <taxon>Bacillati</taxon>
        <taxon>Bacillota</taxon>
        <taxon>Bacilli</taxon>
        <taxon>Bacillales</taxon>
        <taxon>Paenibacillaceae</taxon>
        <taxon>Paenibacillus</taxon>
    </lineage>
</organism>